<dbReference type="AlphaFoldDB" id="A0A0F9EQD3"/>
<protein>
    <submittedName>
        <fullName evidence="1">Uncharacterized protein</fullName>
    </submittedName>
</protein>
<evidence type="ECO:0000313" key="2">
    <source>
        <dbReference type="EMBL" id="KKN14812.1"/>
    </source>
</evidence>
<dbReference type="EMBL" id="LAZR01035964">
    <property type="protein sequence ID" value="KKL26093.1"/>
    <property type="molecule type" value="Genomic_DNA"/>
</dbReference>
<name>A0A0F9EQD3_9ZZZZ</name>
<feature type="non-terminal residue" evidence="1">
    <location>
        <position position="1"/>
    </location>
</feature>
<reference evidence="1" key="1">
    <citation type="journal article" date="2015" name="Nature">
        <title>Complex archaea that bridge the gap between prokaryotes and eukaryotes.</title>
        <authorList>
            <person name="Spang A."/>
            <person name="Saw J.H."/>
            <person name="Jorgensen S.L."/>
            <person name="Zaremba-Niedzwiedzka K."/>
            <person name="Martijn J."/>
            <person name="Lind A.E."/>
            <person name="van Eijk R."/>
            <person name="Schleper C."/>
            <person name="Guy L."/>
            <person name="Ettema T.J."/>
        </authorList>
    </citation>
    <scope>NUCLEOTIDE SEQUENCE</scope>
</reference>
<gene>
    <name evidence="2" type="ORF">LCGC14_0992440</name>
    <name evidence="1" type="ORF">LCGC14_2398750</name>
</gene>
<evidence type="ECO:0000313" key="1">
    <source>
        <dbReference type="EMBL" id="KKL26093.1"/>
    </source>
</evidence>
<accession>A0A0F9EQD3</accession>
<comment type="caution">
    <text evidence="1">The sequence shown here is derived from an EMBL/GenBank/DDBJ whole genome shotgun (WGS) entry which is preliminary data.</text>
</comment>
<sequence>PENAEILEQIQVEIDDQWQRLLAKEAASSQD</sequence>
<proteinExistence type="predicted"/>
<dbReference type="EMBL" id="LAZR01003780">
    <property type="protein sequence ID" value="KKN14812.1"/>
    <property type="molecule type" value="Genomic_DNA"/>
</dbReference>
<organism evidence="1">
    <name type="scientific">marine sediment metagenome</name>
    <dbReference type="NCBI Taxonomy" id="412755"/>
    <lineage>
        <taxon>unclassified sequences</taxon>
        <taxon>metagenomes</taxon>
        <taxon>ecological metagenomes</taxon>
    </lineage>
</organism>